<feature type="compositionally biased region" description="Basic and acidic residues" evidence="2">
    <location>
        <begin position="156"/>
        <end position="178"/>
    </location>
</feature>
<feature type="compositionally biased region" description="Low complexity" evidence="2">
    <location>
        <begin position="765"/>
        <end position="781"/>
    </location>
</feature>
<keyword evidence="5" id="KW-1185">Reference proteome</keyword>
<feature type="region of interest" description="Disordered" evidence="2">
    <location>
        <begin position="263"/>
        <end position="298"/>
    </location>
</feature>
<dbReference type="Pfam" id="PF00169">
    <property type="entry name" value="PH"/>
    <property type="match status" value="1"/>
</dbReference>
<feature type="coiled-coil region" evidence="1">
    <location>
        <begin position="809"/>
        <end position="940"/>
    </location>
</feature>
<dbReference type="Gene3D" id="2.30.29.30">
    <property type="entry name" value="Pleckstrin-homology domain (PH domain)/Phosphotyrosine-binding domain (PTB)"/>
    <property type="match status" value="1"/>
</dbReference>
<name>A0A2J7R2Y4_9NEOP</name>
<feature type="region of interest" description="Disordered" evidence="2">
    <location>
        <begin position="2000"/>
        <end position="2084"/>
    </location>
</feature>
<evidence type="ECO:0000256" key="2">
    <source>
        <dbReference type="SAM" id="MobiDB-lite"/>
    </source>
</evidence>
<comment type="caution">
    <text evidence="4">The sequence shown here is derived from an EMBL/GenBank/DDBJ whole genome shotgun (WGS) entry which is preliminary data.</text>
</comment>
<feature type="compositionally biased region" description="Pro residues" evidence="2">
    <location>
        <begin position="515"/>
        <end position="524"/>
    </location>
</feature>
<feature type="region of interest" description="Disordered" evidence="2">
    <location>
        <begin position="54"/>
        <end position="107"/>
    </location>
</feature>
<reference evidence="4 5" key="1">
    <citation type="submission" date="2017-12" db="EMBL/GenBank/DDBJ databases">
        <title>Hemimetabolous genomes reveal molecular basis of termite eusociality.</title>
        <authorList>
            <person name="Harrison M.C."/>
            <person name="Jongepier E."/>
            <person name="Robertson H.M."/>
            <person name="Arning N."/>
            <person name="Bitard-Feildel T."/>
            <person name="Chao H."/>
            <person name="Childers C.P."/>
            <person name="Dinh H."/>
            <person name="Doddapaneni H."/>
            <person name="Dugan S."/>
            <person name="Gowin J."/>
            <person name="Greiner C."/>
            <person name="Han Y."/>
            <person name="Hu H."/>
            <person name="Hughes D.S.T."/>
            <person name="Huylmans A.-K."/>
            <person name="Kemena C."/>
            <person name="Kremer L.P.M."/>
            <person name="Lee S.L."/>
            <person name="Lopez-Ezquerra A."/>
            <person name="Mallet L."/>
            <person name="Monroy-Kuhn J.M."/>
            <person name="Moser A."/>
            <person name="Murali S.C."/>
            <person name="Muzny D.M."/>
            <person name="Otani S."/>
            <person name="Piulachs M.-D."/>
            <person name="Poelchau M."/>
            <person name="Qu J."/>
            <person name="Schaub F."/>
            <person name="Wada-Katsumata A."/>
            <person name="Worley K.C."/>
            <person name="Xie Q."/>
            <person name="Ylla G."/>
            <person name="Poulsen M."/>
            <person name="Gibbs R.A."/>
            <person name="Schal C."/>
            <person name="Richards S."/>
            <person name="Belles X."/>
            <person name="Korb J."/>
            <person name="Bornberg-Bauer E."/>
        </authorList>
    </citation>
    <scope>NUCLEOTIDE SEQUENCE [LARGE SCALE GENOMIC DNA]</scope>
    <source>
        <tissue evidence="4">Whole body</tissue>
    </source>
</reference>
<dbReference type="STRING" id="105785.A0A2J7R2Y4"/>
<sequence>MNKVLEVTDGEEVTGHAYSLAITAPDRVHFVKGTCREECRWWGDVLAVFPRSKGRHKRNATFPGGQATSILQQPPSVRATTPSEPRPRFNSCHTEPSSLRHSPSPPWLPVEAEAFPTRDVTPPAETQPAPEVPVTIPVDSRKIYRDQPASSASPPTRDKIQSEEKIRTRRVANREKRGVKTGRSFSEDFSGMLPTWRDRSKAESPSDHHDARRILLEEYTSECDKQRDEKLKDIAESLTRPRCRRNIQSHSTAAAVHPVYQTKPTRDGEYSEEEQKKGFDRTDSPIISHQDHIDGGGDKLVRGDPDGCGLDISTHRYSPSSELRVDLPAEDLLNIKKGWLMKQGPNKFLFQEWNKHWFVLRGAALMYYRDPTAEDKGILDGVIDLNGVNSISEVQVARNYGFQTLAWDERRYVLSAVTAGIRANWMSALRKAAGLQEPPSAGGCDRTLSVGERLEQELDNSQQLASPTGQLEQEPSIVPSTPLTPRSLLFSSDEEYRTASEGGRRESEDWGEPLTPLPPSPPLNRTPISRVKEKARSRVYKRSRSSPPSSRRSTLDSLRADDLLLACCGELPESDAEESIGLDSVKSSLYDTDNQSSEMEDLKRQLNVALCEVSNAEKELLRLRQRKSDVAALEQRLQDLLKALERAEDELRQKTKEAAEAEALKKSYGELLREHEEVLTHWRQQTNGEDWQELYHQLEARYHEDSEEWRQKLTDAESALAAACCRCDALTREAVEAVSLGEQLARGIEENEALYRRVRELEGRAGSASSSSAGGSNGLSASREKGRSVDSLSDLTNIDLDLDLSQIDKERLVEEYDDLRGRFEKAVAEIRAMKRELRESHALYDDLELTLITLRQDGKRQEDASNAQAALMAARVEDLTLKLSAAEKQVRALKQKLLKSDSREKRRSLSLKGRESFQICKELEEKLAELEAKITSLETGQPVAVTASPRPIKHARSASPQSRKDISSDEGGSKGSSRIRRKSLDSATSSEPMKVLIRLSSLESKVAKAVDRIGKKVEGDIEGEVLPSKNVQFSSPKQPHHVEVSVEPAQDSICLEDEKFSNLENALIITRAKVQECLNVIASNKSPASKNRPSYLDSFQYLENCLGEVKNILEKCSGKGNDAEAEIINGSNNSLELIRHAAVKCVVRKLENLLQTKLKEIAARKAELVQLGRFDSQARMQLLAEKLAYESVLIGRIAQAVTSCEDSSSSFRKRVLDSEIIECRRLILELKSKLKGTAEAKSSCYETSLEHLTRVLSARLMAQTHLASSCGFLAQRSEVRWCLKPSSTDATEMLLKQQQELEVCMKNYRTAILGQLAQSLAIETLSLTNEHEQRRNITVEQQRFGQSLTPTLEDQRIREAWTMAQETVNRELIQAEISHVTMRCGQVYETSLAMEQEAMFSFLASQHVVLEQWSDTVEGILRQEMESGIDELTRNYEECLSKLKKDKSARTLSHGEEAMLESRRLLSEFADMTAHKAMVDARIAVICNETPPMESPDNSITNGISNEVVTNLQTEDSDVISRLLTDPGQDEFRVDSAMRMEFQYLFEQFSRKCHSNMLQVFSKKTDSETAVSDEECIRSVMDSLMYLQKELQMALDKCNIHQEGTADCDTGVRSWDAVCSKCATLRLQITSLVRYILQGRDCHRCQQLQETVHRLASEHEQELQALQRCQEREMAQLRGELEQQRQSLVCQHEQEQAQLKERARRLERRLGTLDSEYAQQVENLRSAYQKTLSAGLERDVEGEENIRQRYQAEIEQLRALCEKGLVAMENSHRRIIAELEEKHRQEIEQLRHEKEQALAEETQATLAALDAMRKAHETEVQKEIAKFKSEFIKKMQSTHDIGAVHKEHEAEMEEIKQEILSLSERYSVKCVESAALEEQVGVIMKQLTQAQQHIQQLDARNKQLRAHLVSEVSELEAGSEGNAAQLLCQREHELEQKCEEISHLQHQLDTTKTHGEQLSALCAQLIDGYMCTEHCHGNRMGPLWERLRQLTAAWPPHITGTQVSAADKSQSDGITKDQGSKSSKSKQRKEPPALATAELMRSPKKSCHKSSSLSSTFLSVAPLRSTSPCPLSGMVAERKKMFEP</sequence>
<evidence type="ECO:0000256" key="1">
    <source>
        <dbReference type="SAM" id="Coils"/>
    </source>
</evidence>
<dbReference type="EMBL" id="NEVH01007824">
    <property type="protein sequence ID" value="PNF35192.1"/>
    <property type="molecule type" value="Genomic_DNA"/>
</dbReference>
<feature type="compositionally biased region" description="Polar residues" evidence="2">
    <location>
        <begin position="91"/>
        <end position="101"/>
    </location>
</feature>
<evidence type="ECO:0000313" key="5">
    <source>
        <dbReference type="Proteomes" id="UP000235965"/>
    </source>
</evidence>
<feature type="region of interest" description="Disordered" evidence="2">
    <location>
        <begin position="141"/>
        <end position="188"/>
    </location>
</feature>
<feature type="coiled-coil region" evidence="1">
    <location>
        <begin position="599"/>
        <end position="664"/>
    </location>
</feature>
<dbReference type="InterPro" id="IPR039597">
    <property type="entry name" value="M-RIP_PH"/>
</dbReference>
<dbReference type="CDD" id="cd13275">
    <property type="entry name" value="PH_M-RIP"/>
    <property type="match status" value="1"/>
</dbReference>
<dbReference type="InterPro" id="IPR011993">
    <property type="entry name" value="PH-like_dom_sf"/>
</dbReference>
<feature type="coiled-coil region" evidence="1">
    <location>
        <begin position="1422"/>
        <end position="1449"/>
    </location>
</feature>
<feature type="compositionally biased region" description="Polar residues" evidence="2">
    <location>
        <begin position="2000"/>
        <end position="2013"/>
    </location>
</feature>
<feature type="region of interest" description="Disordered" evidence="2">
    <location>
        <begin position="765"/>
        <end position="786"/>
    </location>
</feature>
<protein>
    <recommendedName>
        <fullName evidence="3">PH domain-containing protein</fullName>
    </recommendedName>
</protein>
<dbReference type="PROSITE" id="PS50003">
    <property type="entry name" value="PH_DOMAIN"/>
    <property type="match status" value="1"/>
</dbReference>
<dbReference type="InterPro" id="IPR001849">
    <property type="entry name" value="PH_domain"/>
</dbReference>
<dbReference type="InParanoid" id="A0A2J7R2Y4"/>
<organism evidence="4 5">
    <name type="scientific">Cryptotermes secundus</name>
    <dbReference type="NCBI Taxonomy" id="105785"/>
    <lineage>
        <taxon>Eukaryota</taxon>
        <taxon>Metazoa</taxon>
        <taxon>Ecdysozoa</taxon>
        <taxon>Arthropoda</taxon>
        <taxon>Hexapoda</taxon>
        <taxon>Insecta</taxon>
        <taxon>Pterygota</taxon>
        <taxon>Neoptera</taxon>
        <taxon>Polyneoptera</taxon>
        <taxon>Dictyoptera</taxon>
        <taxon>Blattodea</taxon>
        <taxon>Blattoidea</taxon>
        <taxon>Termitoidae</taxon>
        <taxon>Kalotermitidae</taxon>
        <taxon>Cryptotermitinae</taxon>
        <taxon>Cryptotermes</taxon>
    </lineage>
</organism>
<feature type="region of interest" description="Disordered" evidence="2">
    <location>
        <begin position="941"/>
        <end position="987"/>
    </location>
</feature>
<feature type="region of interest" description="Disordered" evidence="2">
    <location>
        <begin position="457"/>
        <end position="556"/>
    </location>
</feature>
<dbReference type="SUPFAM" id="SSF50729">
    <property type="entry name" value="PH domain-like"/>
    <property type="match status" value="1"/>
</dbReference>
<dbReference type="GO" id="GO:0015629">
    <property type="term" value="C:actin cytoskeleton"/>
    <property type="evidence" value="ECO:0007669"/>
    <property type="project" value="TreeGrafter"/>
</dbReference>
<evidence type="ECO:0000259" key="3">
    <source>
        <dbReference type="PROSITE" id="PS50003"/>
    </source>
</evidence>
<feature type="compositionally biased region" description="Low complexity" evidence="2">
    <location>
        <begin position="545"/>
        <end position="556"/>
    </location>
</feature>
<dbReference type="InterPro" id="IPR052223">
    <property type="entry name" value="Actin_Cytoskeleton_Reg"/>
</dbReference>
<feature type="domain" description="PH" evidence="3">
    <location>
        <begin position="333"/>
        <end position="434"/>
    </location>
</feature>
<gene>
    <name evidence="4" type="ORF">B7P43_G07654</name>
</gene>
<proteinExistence type="predicted"/>
<feature type="coiled-coil region" evidence="1">
    <location>
        <begin position="1645"/>
        <end position="1819"/>
    </location>
</feature>
<dbReference type="FunCoup" id="A0A2J7R2Y4">
    <property type="interactions" value="268"/>
</dbReference>
<dbReference type="Proteomes" id="UP000235965">
    <property type="component" value="Unassembled WGS sequence"/>
</dbReference>
<feature type="compositionally biased region" description="Polar residues" evidence="2">
    <location>
        <begin position="459"/>
        <end position="484"/>
    </location>
</feature>
<dbReference type="PANTHER" id="PTHR17271">
    <property type="entry name" value="PLECKSTRIN HOMOLOGY PH DOMAIN-CONTAINING PROTEIN"/>
    <property type="match status" value="1"/>
</dbReference>
<dbReference type="GO" id="GO:0051015">
    <property type="term" value="F:actin filament binding"/>
    <property type="evidence" value="ECO:0007669"/>
    <property type="project" value="TreeGrafter"/>
</dbReference>
<dbReference type="OrthoDB" id="9942268at2759"/>
<feature type="compositionally biased region" description="Polar residues" evidence="2">
    <location>
        <begin position="66"/>
        <end position="83"/>
    </location>
</feature>
<accession>A0A2J7R2Y4</accession>
<evidence type="ECO:0000313" key="4">
    <source>
        <dbReference type="EMBL" id="PNF35192.1"/>
    </source>
</evidence>
<feature type="compositionally biased region" description="Basic and acidic residues" evidence="2">
    <location>
        <begin position="494"/>
        <end position="508"/>
    </location>
</feature>
<dbReference type="SMART" id="SM00233">
    <property type="entry name" value="PH"/>
    <property type="match status" value="1"/>
</dbReference>
<feature type="compositionally biased region" description="Basic and acidic residues" evidence="2">
    <location>
        <begin position="264"/>
        <end position="298"/>
    </location>
</feature>
<dbReference type="PANTHER" id="PTHR17271:SF1">
    <property type="entry name" value="PROTEIN OUTSPREAD"/>
    <property type="match status" value="1"/>
</dbReference>
<keyword evidence="1" id="KW-0175">Coiled coil</keyword>
<feature type="coiled-coil region" evidence="1">
    <location>
        <begin position="1845"/>
        <end position="1907"/>
    </location>
</feature>